<accession>A0A9P4Q3H1</accession>
<comment type="caution">
    <text evidence="1">The sequence shown here is derived from an EMBL/GenBank/DDBJ whole genome shotgun (WGS) entry which is preliminary data.</text>
</comment>
<proteinExistence type="predicted"/>
<dbReference type="EMBL" id="MU003816">
    <property type="protein sequence ID" value="KAF2719094.1"/>
    <property type="molecule type" value="Genomic_DNA"/>
</dbReference>
<gene>
    <name evidence="1" type="ORF">K431DRAFT_287121</name>
</gene>
<dbReference type="AlphaFoldDB" id="A0A9P4Q3H1"/>
<evidence type="ECO:0000313" key="2">
    <source>
        <dbReference type="Proteomes" id="UP000799441"/>
    </source>
</evidence>
<organism evidence="1 2">
    <name type="scientific">Polychaeton citri CBS 116435</name>
    <dbReference type="NCBI Taxonomy" id="1314669"/>
    <lineage>
        <taxon>Eukaryota</taxon>
        <taxon>Fungi</taxon>
        <taxon>Dikarya</taxon>
        <taxon>Ascomycota</taxon>
        <taxon>Pezizomycotina</taxon>
        <taxon>Dothideomycetes</taxon>
        <taxon>Dothideomycetidae</taxon>
        <taxon>Capnodiales</taxon>
        <taxon>Capnodiaceae</taxon>
        <taxon>Polychaeton</taxon>
    </lineage>
</organism>
<evidence type="ECO:0000313" key="1">
    <source>
        <dbReference type="EMBL" id="KAF2719094.1"/>
    </source>
</evidence>
<dbReference type="Proteomes" id="UP000799441">
    <property type="component" value="Unassembled WGS sequence"/>
</dbReference>
<name>A0A9P4Q3H1_9PEZI</name>
<sequence>MCCRRHRERRAARHQAIAAAALAGYAYTKSRFQNYQSSKQIKNTEGAPEPAEMDGNGYVANGFSNVAMSEKGSAAPPSYTAVLSTSSPVAMAAARDNDAKSIHSTASTDSEASLGEATKAFVRRWREKREMRNMAAY</sequence>
<reference evidence="1" key="1">
    <citation type="journal article" date="2020" name="Stud. Mycol.">
        <title>101 Dothideomycetes genomes: a test case for predicting lifestyles and emergence of pathogens.</title>
        <authorList>
            <person name="Haridas S."/>
            <person name="Albert R."/>
            <person name="Binder M."/>
            <person name="Bloem J."/>
            <person name="Labutti K."/>
            <person name="Salamov A."/>
            <person name="Andreopoulos B."/>
            <person name="Baker S."/>
            <person name="Barry K."/>
            <person name="Bills G."/>
            <person name="Bluhm B."/>
            <person name="Cannon C."/>
            <person name="Castanera R."/>
            <person name="Culley D."/>
            <person name="Daum C."/>
            <person name="Ezra D."/>
            <person name="Gonzalez J."/>
            <person name="Henrissat B."/>
            <person name="Kuo A."/>
            <person name="Liang C."/>
            <person name="Lipzen A."/>
            <person name="Lutzoni F."/>
            <person name="Magnuson J."/>
            <person name="Mondo S."/>
            <person name="Nolan M."/>
            <person name="Ohm R."/>
            <person name="Pangilinan J."/>
            <person name="Park H.-J."/>
            <person name="Ramirez L."/>
            <person name="Alfaro M."/>
            <person name="Sun H."/>
            <person name="Tritt A."/>
            <person name="Yoshinaga Y."/>
            <person name="Zwiers L.-H."/>
            <person name="Turgeon B."/>
            <person name="Goodwin S."/>
            <person name="Spatafora J."/>
            <person name="Crous P."/>
            <person name="Grigoriev I."/>
        </authorList>
    </citation>
    <scope>NUCLEOTIDE SEQUENCE</scope>
    <source>
        <strain evidence="1">CBS 116435</strain>
    </source>
</reference>
<keyword evidence="2" id="KW-1185">Reference proteome</keyword>
<protein>
    <submittedName>
        <fullName evidence="1">Uncharacterized protein</fullName>
    </submittedName>
</protein>